<dbReference type="AlphaFoldDB" id="A0A315Y646"/>
<organism evidence="1 2">
    <name type="scientific">Ruminococcus flavefaciens</name>
    <dbReference type="NCBI Taxonomy" id="1265"/>
    <lineage>
        <taxon>Bacteria</taxon>
        <taxon>Bacillati</taxon>
        <taxon>Bacillota</taxon>
        <taxon>Clostridia</taxon>
        <taxon>Eubacteriales</taxon>
        <taxon>Oscillospiraceae</taxon>
        <taxon>Ruminococcus</taxon>
    </lineage>
</organism>
<dbReference type="EMBL" id="QGDI01000002">
    <property type="protein sequence ID" value="PWJ14715.1"/>
    <property type="molecule type" value="Genomic_DNA"/>
</dbReference>
<proteinExistence type="predicted"/>
<accession>A0A315Y646</accession>
<evidence type="ECO:0000313" key="1">
    <source>
        <dbReference type="EMBL" id="PWJ14715.1"/>
    </source>
</evidence>
<gene>
    <name evidence="1" type="ORF">IE37_00701</name>
</gene>
<comment type="caution">
    <text evidence="1">The sequence shown here is derived from an EMBL/GenBank/DDBJ whole genome shotgun (WGS) entry which is preliminary data.</text>
</comment>
<dbReference type="OrthoDB" id="1827197at2"/>
<name>A0A315Y646_RUMFL</name>
<sequence>MSLDQDIKLNSDAFSDAAEGMAGLKTRAEALKEKLQQMYSDITTALDTPAGHEIEITAEDVLIQPIDDLILVIDQMSRTLDDIISTPYYQRVFDKYDELVESINF</sequence>
<reference evidence="1 2" key="1">
    <citation type="submission" date="2018-05" db="EMBL/GenBank/DDBJ databases">
        <title>The Hungate 1000. A catalogue of reference genomes from the rumen microbiome.</title>
        <authorList>
            <person name="Kelly W."/>
        </authorList>
    </citation>
    <scope>NUCLEOTIDE SEQUENCE [LARGE SCALE GENOMIC DNA]</scope>
    <source>
        <strain evidence="1 2">SAb67</strain>
    </source>
</reference>
<dbReference type="Proteomes" id="UP000245720">
    <property type="component" value="Unassembled WGS sequence"/>
</dbReference>
<protein>
    <submittedName>
        <fullName evidence="1">Uncharacterized protein</fullName>
    </submittedName>
</protein>
<evidence type="ECO:0000313" key="2">
    <source>
        <dbReference type="Proteomes" id="UP000245720"/>
    </source>
</evidence>
<dbReference type="RefSeq" id="WP_109725576.1">
    <property type="nucleotide sequence ID" value="NZ_CAMOTJ010000014.1"/>
</dbReference>